<dbReference type="Gramene" id="PRQ42611">
    <property type="protein sequence ID" value="PRQ42611"/>
    <property type="gene ID" value="RchiOBHm_Chr3g0459521"/>
</dbReference>
<sequence>MSNNEYLHRFKIMQSKYPTLTGVKIRMSVLRWRWLARLLLWRGTSPELQTERAQNCCGGLKEARSMRA</sequence>
<proteinExistence type="predicted"/>
<name>A0A2P6R866_ROSCH</name>
<protein>
    <submittedName>
        <fullName evidence="1">Uncharacterized protein</fullName>
    </submittedName>
</protein>
<organism evidence="1 2">
    <name type="scientific">Rosa chinensis</name>
    <name type="common">China rose</name>
    <dbReference type="NCBI Taxonomy" id="74649"/>
    <lineage>
        <taxon>Eukaryota</taxon>
        <taxon>Viridiplantae</taxon>
        <taxon>Streptophyta</taxon>
        <taxon>Embryophyta</taxon>
        <taxon>Tracheophyta</taxon>
        <taxon>Spermatophyta</taxon>
        <taxon>Magnoliopsida</taxon>
        <taxon>eudicotyledons</taxon>
        <taxon>Gunneridae</taxon>
        <taxon>Pentapetalae</taxon>
        <taxon>rosids</taxon>
        <taxon>fabids</taxon>
        <taxon>Rosales</taxon>
        <taxon>Rosaceae</taxon>
        <taxon>Rosoideae</taxon>
        <taxon>Rosoideae incertae sedis</taxon>
        <taxon>Rosa</taxon>
    </lineage>
</organism>
<dbReference type="Proteomes" id="UP000238479">
    <property type="component" value="Chromosome 3"/>
</dbReference>
<comment type="caution">
    <text evidence="1">The sequence shown here is derived from an EMBL/GenBank/DDBJ whole genome shotgun (WGS) entry which is preliminary data.</text>
</comment>
<evidence type="ECO:0000313" key="2">
    <source>
        <dbReference type="Proteomes" id="UP000238479"/>
    </source>
</evidence>
<accession>A0A2P6R866</accession>
<keyword evidence="2" id="KW-1185">Reference proteome</keyword>
<dbReference type="AlphaFoldDB" id="A0A2P6R866"/>
<gene>
    <name evidence="1" type="ORF">RchiOBHm_Chr3g0459521</name>
</gene>
<evidence type="ECO:0000313" key="1">
    <source>
        <dbReference type="EMBL" id="PRQ42611.1"/>
    </source>
</evidence>
<dbReference type="EMBL" id="PDCK01000041">
    <property type="protein sequence ID" value="PRQ42611.1"/>
    <property type="molecule type" value="Genomic_DNA"/>
</dbReference>
<reference evidence="1 2" key="1">
    <citation type="journal article" date="2018" name="Nat. Genet.">
        <title>The Rosa genome provides new insights in the design of modern roses.</title>
        <authorList>
            <person name="Bendahmane M."/>
        </authorList>
    </citation>
    <scope>NUCLEOTIDE SEQUENCE [LARGE SCALE GENOMIC DNA]</scope>
    <source>
        <strain evidence="2">cv. Old Blush</strain>
    </source>
</reference>